<keyword evidence="3" id="KW-1185">Reference proteome</keyword>
<dbReference type="InterPro" id="IPR016181">
    <property type="entry name" value="Acyl_CoA_acyltransferase"/>
</dbReference>
<gene>
    <name evidence="2" type="ORF">BSZ39_10245</name>
</gene>
<dbReference type="Pfam" id="PF00583">
    <property type="entry name" value="Acetyltransf_1"/>
    <property type="match status" value="1"/>
</dbReference>
<dbReference type="GO" id="GO:0016747">
    <property type="term" value="F:acyltransferase activity, transferring groups other than amino-acyl groups"/>
    <property type="evidence" value="ECO:0007669"/>
    <property type="project" value="InterPro"/>
</dbReference>
<evidence type="ECO:0000313" key="2">
    <source>
        <dbReference type="EMBL" id="OKL53288.1"/>
    </source>
</evidence>
<dbReference type="Gene3D" id="3.40.630.30">
    <property type="match status" value="1"/>
</dbReference>
<protein>
    <submittedName>
        <fullName evidence="2">GNAT family N-acetyltransferase</fullName>
    </submittedName>
</protein>
<dbReference type="SUPFAM" id="SSF55729">
    <property type="entry name" value="Acyl-CoA N-acyltransferases (Nat)"/>
    <property type="match status" value="1"/>
</dbReference>
<sequence>MFRRTAVSDVRIDLIAAEHAGELMTVRRAAFVTEAQVYGDPHLPVLTESLEDIDKDLAREDVVTLGAWIGTRLVGSIRVAIDGTRAKLGRLAVTPDLQKQGIGTALLLKVLEYLPEDISEVWVFTAQDKRASLDIPGMPGHDDDFDEYAGELTYSYLRRVLGEEDEDDDDLVDAFGAPAAD</sequence>
<evidence type="ECO:0000313" key="3">
    <source>
        <dbReference type="Proteomes" id="UP000185628"/>
    </source>
</evidence>
<dbReference type="AlphaFoldDB" id="A0A1Q5Q089"/>
<feature type="domain" description="N-acetyltransferase" evidence="1">
    <location>
        <begin position="10"/>
        <end position="159"/>
    </location>
</feature>
<organism evidence="2 3">
    <name type="scientific">Bowdeniella nasicola</name>
    <dbReference type="NCBI Taxonomy" id="208480"/>
    <lineage>
        <taxon>Bacteria</taxon>
        <taxon>Bacillati</taxon>
        <taxon>Actinomycetota</taxon>
        <taxon>Actinomycetes</taxon>
        <taxon>Actinomycetales</taxon>
        <taxon>Actinomycetaceae</taxon>
        <taxon>Bowdeniella</taxon>
    </lineage>
</organism>
<dbReference type="Proteomes" id="UP000185628">
    <property type="component" value="Unassembled WGS sequence"/>
</dbReference>
<name>A0A1Q5Q089_9ACTO</name>
<reference evidence="3" key="1">
    <citation type="submission" date="2016-12" db="EMBL/GenBank/DDBJ databases">
        <authorList>
            <person name="Meng X."/>
        </authorList>
    </citation>
    <scope>NUCLEOTIDE SEQUENCE [LARGE SCALE GENOMIC DNA]</scope>
    <source>
        <strain evidence="3">DSM 19116</strain>
    </source>
</reference>
<dbReference type="CDD" id="cd04301">
    <property type="entry name" value="NAT_SF"/>
    <property type="match status" value="1"/>
</dbReference>
<comment type="caution">
    <text evidence="2">The sequence shown here is derived from an EMBL/GenBank/DDBJ whole genome shotgun (WGS) entry which is preliminary data.</text>
</comment>
<dbReference type="EMBL" id="MQVR01000071">
    <property type="protein sequence ID" value="OKL53288.1"/>
    <property type="molecule type" value="Genomic_DNA"/>
</dbReference>
<evidence type="ECO:0000259" key="1">
    <source>
        <dbReference type="PROSITE" id="PS51186"/>
    </source>
</evidence>
<dbReference type="STRING" id="208480.SAMN02910418_01034"/>
<dbReference type="PROSITE" id="PS51186">
    <property type="entry name" value="GNAT"/>
    <property type="match status" value="1"/>
</dbReference>
<dbReference type="InterPro" id="IPR000182">
    <property type="entry name" value="GNAT_dom"/>
</dbReference>
<proteinExistence type="predicted"/>
<keyword evidence="2" id="KW-0808">Transferase</keyword>
<accession>A0A1Q5Q089</accession>